<keyword evidence="4" id="KW-0560">Oxidoreductase</keyword>
<evidence type="ECO:0000256" key="5">
    <source>
        <dbReference type="ARBA" id="ARBA00023004"/>
    </source>
</evidence>
<dbReference type="GO" id="GO:0051864">
    <property type="term" value="F:histone H3K36 demethylase activity"/>
    <property type="evidence" value="ECO:0007669"/>
    <property type="project" value="TreeGrafter"/>
</dbReference>
<name>A0A4P9WIC5_9FUNG</name>
<feature type="domain" description="JmjC" evidence="7">
    <location>
        <begin position="1"/>
        <end position="143"/>
    </location>
</feature>
<dbReference type="PROSITE" id="PS51184">
    <property type="entry name" value="JMJC"/>
    <property type="match status" value="1"/>
</dbReference>
<evidence type="ECO:0000256" key="3">
    <source>
        <dbReference type="ARBA" id="ARBA00022723"/>
    </source>
</evidence>
<dbReference type="SUPFAM" id="SSF51197">
    <property type="entry name" value="Clavaminate synthase-like"/>
    <property type="match status" value="1"/>
</dbReference>
<organism evidence="8 9">
    <name type="scientific">Blyttiomyces helicus</name>
    <dbReference type="NCBI Taxonomy" id="388810"/>
    <lineage>
        <taxon>Eukaryota</taxon>
        <taxon>Fungi</taxon>
        <taxon>Fungi incertae sedis</taxon>
        <taxon>Chytridiomycota</taxon>
        <taxon>Chytridiomycota incertae sedis</taxon>
        <taxon>Chytridiomycetes</taxon>
        <taxon>Chytridiomycetes incertae sedis</taxon>
        <taxon>Blyttiomyces</taxon>
    </lineage>
</organism>
<dbReference type="Proteomes" id="UP000269721">
    <property type="component" value="Unassembled WGS sequence"/>
</dbReference>
<proteinExistence type="predicted"/>
<evidence type="ECO:0000256" key="2">
    <source>
        <dbReference type="ARBA" id="ARBA00004123"/>
    </source>
</evidence>
<dbReference type="EMBL" id="KZ994566">
    <property type="protein sequence ID" value="RKO92611.1"/>
    <property type="molecule type" value="Genomic_DNA"/>
</dbReference>
<dbReference type="PANTHER" id="PTHR12461">
    <property type="entry name" value="HYPOXIA-INDUCIBLE FACTOR 1 ALPHA INHIBITOR-RELATED"/>
    <property type="match status" value="1"/>
</dbReference>
<reference evidence="9" key="1">
    <citation type="journal article" date="2018" name="Nat. Microbiol.">
        <title>Leveraging single-cell genomics to expand the fungal tree of life.</title>
        <authorList>
            <person name="Ahrendt S.R."/>
            <person name="Quandt C.A."/>
            <person name="Ciobanu D."/>
            <person name="Clum A."/>
            <person name="Salamov A."/>
            <person name="Andreopoulos B."/>
            <person name="Cheng J.F."/>
            <person name="Woyke T."/>
            <person name="Pelin A."/>
            <person name="Henrissat B."/>
            <person name="Reynolds N.K."/>
            <person name="Benny G.L."/>
            <person name="Smith M.E."/>
            <person name="James T.Y."/>
            <person name="Grigoriev I.V."/>
        </authorList>
    </citation>
    <scope>NUCLEOTIDE SEQUENCE [LARGE SCALE GENOMIC DNA]</scope>
</reference>
<keyword evidence="6" id="KW-0539">Nucleus</keyword>
<dbReference type="PANTHER" id="PTHR12461:SF106">
    <property type="entry name" value="BIFUNCTIONAL PEPTIDASE AND ARGINYL-HYDROXYLASE JMJD5"/>
    <property type="match status" value="1"/>
</dbReference>
<dbReference type="Pfam" id="PF13621">
    <property type="entry name" value="Cupin_8"/>
    <property type="match status" value="1"/>
</dbReference>
<evidence type="ECO:0000256" key="4">
    <source>
        <dbReference type="ARBA" id="ARBA00023002"/>
    </source>
</evidence>
<comment type="cofactor">
    <cofactor evidence="1">
        <name>Fe(2+)</name>
        <dbReference type="ChEBI" id="CHEBI:29033"/>
    </cofactor>
</comment>
<dbReference type="SMART" id="SM00558">
    <property type="entry name" value="JmjC"/>
    <property type="match status" value="1"/>
</dbReference>
<accession>A0A4P9WIC5</accession>
<evidence type="ECO:0000313" key="8">
    <source>
        <dbReference type="EMBL" id="RKO92611.1"/>
    </source>
</evidence>
<dbReference type="InterPro" id="IPR003347">
    <property type="entry name" value="JmjC_dom"/>
</dbReference>
<feature type="non-terminal residue" evidence="8">
    <location>
        <position position="1"/>
    </location>
</feature>
<dbReference type="GO" id="GO:0046872">
    <property type="term" value="F:metal ion binding"/>
    <property type="evidence" value="ECO:0007669"/>
    <property type="project" value="UniProtKB-KW"/>
</dbReference>
<sequence>IPRLMEDIVVPDYCFMRGAADVEDGSDDEADVITNAWFGPRGTVSPLHTDPHHNLFAQVVGEKYVRLYPPSETQKVYPHEEAVLLGNTSQVDVESPDLAEFPLFATATYLECVVEPGDLLFISVGWWHYVRSLSLSFSVSFWF</sequence>
<dbReference type="OrthoDB" id="47172at2759"/>
<keyword evidence="9" id="KW-1185">Reference proteome</keyword>
<keyword evidence="3" id="KW-0479">Metal-binding</keyword>
<dbReference type="Gene3D" id="2.60.120.10">
    <property type="entry name" value="Jelly Rolls"/>
    <property type="match status" value="1"/>
</dbReference>
<protein>
    <recommendedName>
        <fullName evidence="7">JmjC domain-containing protein</fullName>
    </recommendedName>
</protein>
<evidence type="ECO:0000313" key="9">
    <source>
        <dbReference type="Proteomes" id="UP000269721"/>
    </source>
</evidence>
<dbReference type="GO" id="GO:0005634">
    <property type="term" value="C:nucleus"/>
    <property type="evidence" value="ECO:0007669"/>
    <property type="project" value="UniProtKB-SubCell"/>
</dbReference>
<keyword evidence="5" id="KW-0408">Iron</keyword>
<dbReference type="InterPro" id="IPR014710">
    <property type="entry name" value="RmlC-like_jellyroll"/>
</dbReference>
<gene>
    <name evidence="8" type="ORF">BDK51DRAFT_31422</name>
</gene>
<dbReference type="AlphaFoldDB" id="A0A4P9WIC5"/>
<evidence type="ECO:0000256" key="1">
    <source>
        <dbReference type="ARBA" id="ARBA00001954"/>
    </source>
</evidence>
<dbReference type="InterPro" id="IPR041667">
    <property type="entry name" value="Cupin_8"/>
</dbReference>
<comment type="subcellular location">
    <subcellularLocation>
        <location evidence="2">Nucleus</location>
    </subcellularLocation>
</comment>
<evidence type="ECO:0000256" key="6">
    <source>
        <dbReference type="ARBA" id="ARBA00023242"/>
    </source>
</evidence>
<evidence type="ECO:0000259" key="7">
    <source>
        <dbReference type="PROSITE" id="PS51184"/>
    </source>
</evidence>